<dbReference type="Proteomes" id="UP000019678">
    <property type="component" value="Unassembled WGS sequence"/>
</dbReference>
<dbReference type="Pfam" id="PF04717">
    <property type="entry name" value="Phage_base_V"/>
    <property type="match status" value="1"/>
</dbReference>
<evidence type="ECO:0000313" key="8">
    <source>
        <dbReference type="Proteomes" id="UP000019678"/>
    </source>
</evidence>
<evidence type="ECO:0000313" key="7">
    <source>
        <dbReference type="EMBL" id="EYF06831.1"/>
    </source>
</evidence>
<dbReference type="Gene3D" id="3.55.50.10">
    <property type="entry name" value="Baseplate protein-like domains"/>
    <property type="match status" value="1"/>
</dbReference>
<dbReference type="PANTHER" id="PTHR32305:SF15">
    <property type="entry name" value="PROTEIN RHSA-RELATED"/>
    <property type="match status" value="1"/>
</dbReference>
<feature type="domain" description="Gp5/Type VI secretion system Vgr protein OB-fold" evidence="5">
    <location>
        <begin position="369"/>
        <end position="438"/>
    </location>
</feature>
<dbReference type="Gene3D" id="2.40.50.230">
    <property type="entry name" value="Gp5 N-terminal domain"/>
    <property type="match status" value="1"/>
</dbReference>
<accession>A0A017TDY8</accession>
<keyword evidence="8" id="KW-1185">Reference proteome</keyword>
<proteinExistence type="inferred from homology"/>
<dbReference type="InterPro" id="IPR037026">
    <property type="entry name" value="Vgr_OB-fold_dom_sf"/>
</dbReference>
<dbReference type="SUPFAM" id="SSF69279">
    <property type="entry name" value="Phage tail proteins"/>
    <property type="match status" value="2"/>
</dbReference>
<dbReference type="SUPFAM" id="SSF69349">
    <property type="entry name" value="Phage fibre proteins"/>
    <property type="match status" value="2"/>
</dbReference>
<reference evidence="7 8" key="1">
    <citation type="submission" date="2013-05" db="EMBL/GenBank/DDBJ databases">
        <title>Genome assembly of Chondromyces apiculatus DSM 436.</title>
        <authorList>
            <person name="Sharma G."/>
            <person name="Khatri I."/>
            <person name="Kaur C."/>
            <person name="Mayilraj S."/>
            <person name="Subramanian S."/>
        </authorList>
    </citation>
    <scope>NUCLEOTIDE SEQUENCE [LARGE SCALE GENOMIC DNA]</scope>
    <source>
        <strain evidence="7 8">DSM 436</strain>
    </source>
</reference>
<comment type="caution">
    <text evidence="7">The sequence shown here is derived from an EMBL/GenBank/DDBJ whole genome shotgun (WGS) entry which is preliminary data.</text>
</comment>
<dbReference type="EMBL" id="ASRX01000014">
    <property type="protein sequence ID" value="EYF06831.1"/>
    <property type="molecule type" value="Genomic_DNA"/>
</dbReference>
<evidence type="ECO:0000259" key="5">
    <source>
        <dbReference type="Pfam" id="PF04717"/>
    </source>
</evidence>
<sequence length="715" mass="78352">MHTFQVDGISDELRVVRFDGREGLSQLYEFEITFAAATDLALADLVGKPAVLTFRVGEDPRHVHGILASLEQGDEGKKLTSYRAVLVPEVWRLRHRRDSRIFQELSVPDILKKVLGGAGINDFRLSLSGTYAPREYCVQYRESDWDFMSRLMEEEGIATWFEHTEGSHVLILSDNPSAHPAIAGESTLVFRPPLGALVKGEHVSRLHVAERVRPGKVTLRDYNFKKPSLLLEGVEQAPQDDDLEIYDYPGEYDEPGHGRAYAKIRLEEMQVARRTGDGESACPRFVPGNRFTLAEHPRDDFNADYLLVRVDHHGSEPNPEQSGGGAPYGNRFHLIPADIPFRPTRVTPRPTVRGIQTAVVTGPAGEEVHTDEHGRIKVQFHWDRQGKKDDKSSCWMRVAQAWAGGAWGAVFLPRIGHEVVVDFIEGDPDRPLVVGSVYHGANVPPYPLPAEKTKSTLKSNSSKGGGGSNELRFEDKKGQEEIFLHGQKDWNILIEHDKTQKVVHDEALLVGHDRSKRVDNDQSESIGGHKSIEVTKTHTETIGEDASVSVGGNLDESVAGSHDERVDGDQSITVGGDQSVSVGKSMSLSVGDSKSESVGKSSSETVGKSKSTSVDENYAITVTKDMTITVSKNAKDEVGEKKTVIVGKELAIQVGDAQIVIKKNGDITVQGKNITVKAKGPIQVQGKKLEVKSDGEVNVQASGKVKVKGSNIGMN</sequence>
<name>A0A017TDY8_9BACT</name>
<dbReference type="InterPro" id="IPR017847">
    <property type="entry name" value="T6SS_RhsGE_Vgr_subset"/>
</dbReference>
<dbReference type="Gene3D" id="2.30.110.50">
    <property type="match status" value="1"/>
</dbReference>
<keyword evidence="3" id="KW-0964">Secreted</keyword>
<comment type="similarity">
    <text evidence="2">Belongs to the VgrG protein family.</text>
</comment>
<organism evidence="7 8">
    <name type="scientific">Chondromyces apiculatus DSM 436</name>
    <dbReference type="NCBI Taxonomy" id="1192034"/>
    <lineage>
        <taxon>Bacteria</taxon>
        <taxon>Pseudomonadati</taxon>
        <taxon>Myxococcota</taxon>
        <taxon>Polyangia</taxon>
        <taxon>Polyangiales</taxon>
        <taxon>Polyangiaceae</taxon>
        <taxon>Chondromyces</taxon>
    </lineage>
</organism>
<dbReference type="OrthoDB" id="5482463at2"/>
<feature type="domain" description="Gp5/Type VI secretion system Vgr C-terminal trimerisation" evidence="6">
    <location>
        <begin position="455"/>
        <end position="564"/>
    </location>
</feature>
<gene>
    <name evidence="7" type="ORF">CAP_1528</name>
</gene>
<dbReference type="InterPro" id="IPR006531">
    <property type="entry name" value="Gp5/Vgr_OB"/>
</dbReference>
<dbReference type="STRING" id="1192034.CAP_1528"/>
<dbReference type="GO" id="GO:0005576">
    <property type="term" value="C:extracellular region"/>
    <property type="evidence" value="ECO:0007669"/>
    <property type="project" value="UniProtKB-SubCell"/>
</dbReference>
<evidence type="ECO:0000256" key="2">
    <source>
        <dbReference type="ARBA" id="ARBA00005558"/>
    </source>
</evidence>
<dbReference type="RefSeq" id="WP_044239202.1">
    <property type="nucleotide sequence ID" value="NZ_ASRX01000014.1"/>
</dbReference>
<dbReference type="InterPro" id="IPR006533">
    <property type="entry name" value="T6SS_Vgr_RhsGE"/>
</dbReference>
<evidence type="ECO:0000256" key="1">
    <source>
        <dbReference type="ARBA" id="ARBA00004613"/>
    </source>
</evidence>
<feature type="compositionally biased region" description="Basic and acidic residues" evidence="4">
    <location>
        <begin position="530"/>
        <end position="541"/>
    </location>
</feature>
<dbReference type="SUPFAM" id="SSF69255">
    <property type="entry name" value="gp5 N-terminal domain-like"/>
    <property type="match status" value="1"/>
</dbReference>
<dbReference type="NCBIfam" id="TIGR01646">
    <property type="entry name" value="vgr_GE"/>
    <property type="match status" value="1"/>
</dbReference>
<dbReference type="AlphaFoldDB" id="A0A017TDY8"/>
<dbReference type="NCBIfam" id="TIGR03361">
    <property type="entry name" value="VI_Rhs_Vgr"/>
    <property type="match status" value="1"/>
</dbReference>
<evidence type="ECO:0000256" key="4">
    <source>
        <dbReference type="SAM" id="MobiDB-lite"/>
    </source>
</evidence>
<feature type="compositionally biased region" description="Polar residues" evidence="4">
    <location>
        <begin position="570"/>
        <end position="588"/>
    </location>
</feature>
<dbReference type="eggNOG" id="COG3501">
    <property type="taxonomic scope" value="Bacteria"/>
</dbReference>
<evidence type="ECO:0000256" key="3">
    <source>
        <dbReference type="ARBA" id="ARBA00022525"/>
    </source>
</evidence>
<feature type="compositionally biased region" description="Low complexity" evidence="4">
    <location>
        <begin position="589"/>
        <end position="613"/>
    </location>
</feature>
<dbReference type="Pfam" id="PF22178">
    <property type="entry name" value="Gp5_trimer_C"/>
    <property type="match status" value="1"/>
</dbReference>
<protein>
    <submittedName>
        <fullName evidence="7">VgrG protein</fullName>
    </submittedName>
</protein>
<dbReference type="Pfam" id="PF05954">
    <property type="entry name" value="Phage_GPD"/>
    <property type="match status" value="1"/>
</dbReference>
<dbReference type="InterPro" id="IPR054030">
    <property type="entry name" value="Gp5_Vgr_C"/>
</dbReference>
<dbReference type="InterPro" id="IPR050708">
    <property type="entry name" value="T6SS_VgrG/RHS"/>
</dbReference>
<dbReference type="PANTHER" id="PTHR32305">
    <property type="match status" value="1"/>
</dbReference>
<feature type="region of interest" description="Disordered" evidence="4">
    <location>
        <begin position="516"/>
        <end position="613"/>
    </location>
</feature>
<evidence type="ECO:0000259" key="6">
    <source>
        <dbReference type="Pfam" id="PF22178"/>
    </source>
</evidence>
<dbReference type="Gene3D" id="4.10.220.110">
    <property type="match status" value="1"/>
</dbReference>
<comment type="subcellular location">
    <subcellularLocation>
        <location evidence="1">Secreted</location>
    </subcellularLocation>
</comment>
<feature type="region of interest" description="Disordered" evidence="4">
    <location>
        <begin position="445"/>
        <end position="472"/>
    </location>
</feature>